<dbReference type="AlphaFoldDB" id="A0A1H2ML58"/>
<accession>A0A1H2ML58</accession>
<feature type="chain" id="PRO_5009280508" description="Xaa-Pro dipeptidyl-peptidase C-terminal domain-containing protein" evidence="3">
    <location>
        <begin position="31"/>
        <end position="638"/>
    </location>
</feature>
<evidence type="ECO:0000313" key="6">
    <source>
        <dbReference type="Proteomes" id="UP000198825"/>
    </source>
</evidence>
<dbReference type="InterPro" id="IPR008979">
    <property type="entry name" value="Galactose-bd-like_sf"/>
</dbReference>
<reference evidence="6" key="1">
    <citation type="submission" date="2016-10" db="EMBL/GenBank/DDBJ databases">
        <authorList>
            <person name="Varghese N."/>
            <person name="Submissions S."/>
        </authorList>
    </citation>
    <scope>NUCLEOTIDE SEQUENCE [LARGE SCALE GENOMIC DNA]</scope>
    <source>
        <strain evidence="6">DSM 21743</strain>
    </source>
</reference>
<keyword evidence="1" id="KW-0378">Hydrolase</keyword>
<dbReference type="InterPro" id="IPR005674">
    <property type="entry name" value="CocE/Ser_esterase"/>
</dbReference>
<dbReference type="SUPFAM" id="SSF53474">
    <property type="entry name" value="alpha/beta-Hydrolases"/>
    <property type="match status" value="1"/>
</dbReference>
<dbReference type="Gene3D" id="3.40.50.1820">
    <property type="entry name" value="alpha/beta hydrolase"/>
    <property type="match status" value="2"/>
</dbReference>
<dbReference type="SMART" id="SM00939">
    <property type="entry name" value="PepX_C"/>
    <property type="match status" value="1"/>
</dbReference>
<feature type="compositionally biased region" description="Low complexity" evidence="2">
    <location>
        <begin position="426"/>
        <end position="450"/>
    </location>
</feature>
<gene>
    <name evidence="5" type="ORF">SAMN04488544_2240</name>
</gene>
<dbReference type="SUPFAM" id="SSF49785">
    <property type="entry name" value="Galactose-binding domain-like"/>
    <property type="match status" value="1"/>
</dbReference>
<dbReference type="Gene3D" id="2.60.120.260">
    <property type="entry name" value="Galactose-binding domain-like"/>
    <property type="match status" value="1"/>
</dbReference>
<dbReference type="GO" id="GO:0008239">
    <property type="term" value="F:dipeptidyl-peptidase activity"/>
    <property type="evidence" value="ECO:0007669"/>
    <property type="project" value="InterPro"/>
</dbReference>
<feature type="region of interest" description="Disordered" evidence="2">
    <location>
        <begin position="404"/>
        <end position="462"/>
    </location>
</feature>
<feature type="signal peptide" evidence="3">
    <location>
        <begin position="1"/>
        <end position="30"/>
    </location>
</feature>
<dbReference type="Pfam" id="PF02129">
    <property type="entry name" value="Peptidase_S15"/>
    <property type="match status" value="1"/>
</dbReference>
<feature type="region of interest" description="Disordered" evidence="2">
    <location>
        <begin position="27"/>
        <end position="51"/>
    </location>
</feature>
<sequence>MPLPRLLTPLTGLALVSAGLVGAGAAPASADPLASTAPAPAPATSAARAGDVDHGVTHDQNALVPAGASWTEHYFSSPQKDSPTKVELHADVLRPTGLRKGARTPVVLSVGPYFSHAGQTGVETDQTGPSQRFEDLITGAKLMDRGYTVVLVDLRGYGGSTGCLDWNGPGEQADIKRSIEWAAAQKWSNGKVGTYGKSYDAQTGLWANNLKPKGLEAVVSQEPLWNGYNYYYSNGVARPNNTGTPRAYNGIAQIPGTTGDSDRYKANATYEQTHPECLSRNLTAGTDNTSPDDDYWRDRDNISAAKGTRTPLFFTQGFTESNTKPEQMQTFLANHQGYEHGWMGPWEHVRGNEQDPTTGQLLQGRAGFFDEVIRFYDRYLKDEPSAVKDPRFAIQGSDGVWRAQASWPGRSTPSTVSLGRGRYTDTGPVRTTTPAAAGTTAGGTTPAPRVQQEVQSDGGQMDRQVRSHLESVPSSKAARSADAVPSSYLVFSKPVVRATRLTATPQVRLQTSGTGDVAVRLWEVDPATKQATLINENVARLQKGQTSFELKAMDWELAAGHQVAVSVGTIASGYWRPQPSQQVVTVKGAFLSLESQSPAKDKPTQGDKSAYLDGYKASNTIALDTVGGGTFTVKAPKK</sequence>
<proteinExistence type="predicted"/>
<keyword evidence="6" id="KW-1185">Reference proteome</keyword>
<dbReference type="InterPro" id="IPR013736">
    <property type="entry name" value="Xaa-Pro_dipept_C"/>
</dbReference>
<dbReference type="EMBL" id="LT629799">
    <property type="protein sequence ID" value="SDU93661.1"/>
    <property type="molecule type" value="Genomic_DNA"/>
</dbReference>
<keyword evidence="3" id="KW-0732">Signal</keyword>
<dbReference type="RefSeq" id="WP_091074479.1">
    <property type="nucleotide sequence ID" value="NZ_LT629799.1"/>
</dbReference>
<organism evidence="5 6">
    <name type="scientific">Microlunatus sagamiharensis</name>
    <dbReference type="NCBI Taxonomy" id="546874"/>
    <lineage>
        <taxon>Bacteria</taxon>
        <taxon>Bacillati</taxon>
        <taxon>Actinomycetota</taxon>
        <taxon>Actinomycetes</taxon>
        <taxon>Propionibacteriales</taxon>
        <taxon>Propionibacteriaceae</taxon>
        <taxon>Microlunatus</taxon>
    </lineage>
</organism>
<name>A0A1H2ML58_9ACTN</name>
<dbReference type="InterPro" id="IPR000383">
    <property type="entry name" value="Xaa-Pro-like_dom"/>
</dbReference>
<protein>
    <recommendedName>
        <fullName evidence="4">Xaa-Pro dipeptidyl-peptidase C-terminal domain-containing protein</fullName>
    </recommendedName>
</protein>
<feature type="compositionally biased region" description="Low complexity" evidence="2">
    <location>
        <begin position="27"/>
        <end position="49"/>
    </location>
</feature>
<evidence type="ECO:0000313" key="5">
    <source>
        <dbReference type="EMBL" id="SDU93661.1"/>
    </source>
</evidence>
<dbReference type="OrthoDB" id="5240615at2"/>
<dbReference type="NCBIfam" id="TIGR00976">
    <property type="entry name" value="CocE_NonD"/>
    <property type="match status" value="1"/>
</dbReference>
<dbReference type="InterPro" id="IPR029058">
    <property type="entry name" value="AB_hydrolase_fold"/>
</dbReference>
<evidence type="ECO:0000256" key="1">
    <source>
        <dbReference type="ARBA" id="ARBA00022801"/>
    </source>
</evidence>
<feature type="domain" description="Xaa-Pro dipeptidyl-peptidase C-terminal" evidence="4">
    <location>
        <begin position="373"/>
        <end position="600"/>
    </location>
</feature>
<evidence type="ECO:0000256" key="3">
    <source>
        <dbReference type="SAM" id="SignalP"/>
    </source>
</evidence>
<evidence type="ECO:0000256" key="2">
    <source>
        <dbReference type="SAM" id="MobiDB-lite"/>
    </source>
</evidence>
<evidence type="ECO:0000259" key="4">
    <source>
        <dbReference type="SMART" id="SM00939"/>
    </source>
</evidence>
<dbReference type="Proteomes" id="UP000198825">
    <property type="component" value="Chromosome I"/>
</dbReference>